<dbReference type="PANTHER" id="PTHR46383">
    <property type="entry name" value="ASPARTATE AMINOTRANSFERASE"/>
    <property type="match status" value="1"/>
</dbReference>
<dbReference type="InterPro" id="IPR050596">
    <property type="entry name" value="AspAT/PAT-like"/>
</dbReference>
<sequence length="395" mass="43500">MSYADRVERIQPSLTLKINAEAAAIQADHRGGDAVARLGAGEPDFATPDGVKRAAHQAIDQGFTHYTAVDGYDGLKHAVREKFRRDNDLHFQDDQILVTCGAKQALYDLCQTLLRPGDEAVVPRPYWVTYPAQVTLAEAQTVYLDLDAEDGYLPRAERLDAALTDATRLVFLNSPNNPTGRLYDRDTLNALAAVLRRYPRVFVVSDDIYEHLNWTGEPFRNLLNVAPDLADRCFIVNGVSKAYAMTGWRVGFVAGPAEAIAAMKKVQGQSTAGATSISQYAATEALLGDQTPVRRMVEAYRRRHDHIVPALNEIPGVQCPRSDGTFYAFPDVREAIARLDGIDNDRQLAEALLHRAGVAVVPGSGFGAPGRLRVSFAADMHTIETGLRRLREFLR</sequence>
<protein>
    <recommendedName>
        <fullName evidence="6">Aminotransferase</fullName>
        <ecNumber evidence="6">2.6.1.-</ecNumber>
    </recommendedName>
</protein>
<comment type="similarity">
    <text evidence="2 6">Belongs to the class-I pyridoxal-phosphate-dependent aminotransferase family.</text>
</comment>
<keyword evidence="5" id="KW-0663">Pyridoxal phosphate</keyword>
<dbReference type="InterPro" id="IPR015421">
    <property type="entry name" value="PyrdxlP-dep_Trfase_major"/>
</dbReference>
<dbReference type="EMBL" id="ARXR01000005">
    <property type="protein sequence ID" value="MBF5052360.1"/>
    <property type="molecule type" value="Genomic_DNA"/>
</dbReference>
<evidence type="ECO:0000259" key="7">
    <source>
        <dbReference type="Pfam" id="PF00155"/>
    </source>
</evidence>
<dbReference type="InterPro" id="IPR015422">
    <property type="entry name" value="PyrdxlP-dep_Trfase_small"/>
</dbReference>
<evidence type="ECO:0000256" key="2">
    <source>
        <dbReference type="ARBA" id="ARBA00007441"/>
    </source>
</evidence>
<dbReference type="InterPro" id="IPR004838">
    <property type="entry name" value="NHTrfase_class1_PyrdxlP-BS"/>
</dbReference>
<evidence type="ECO:0000313" key="8">
    <source>
        <dbReference type="EMBL" id="MBF5052360.1"/>
    </source>
</evidence>
<evidence type="ECO:0000256" key="3">
    <source>
        <dbReference type="ARBA" id="ARBA00022576"/>
    </source>
</evidence>
<dbReference type="GO" id="GO:0008483">
    <property type="term" value="F:transaminase activity"/>
    <property type="evidence" value="ECO:0007669"/>
    <property type="project" value="UniProtKB-KW"/>
</dbReference>
<dbReference type="Proteomes" id="UP000644441">
    <property type="component" value="Unassembled WGS sequence"/>
</dbReference>
<evidence type="ECO:0000256" key="6">
    <source>
        <dbReference type="RuleBase" id="RU000481"/>
    </source>
</evidence>
<dbReference type="InterPro" id="IPR004839">
    <property type="entry name" value="Aminotransferase_I/II_large"/>
</dbReference>
<keyword evidence="9" id="KW-1185">Reference proteome</keyword>
<dbReference type="CDD" id="cd00609">
    <property type="entry name" value="AAT_like"/>
    <property type="match status" value="1"/>
</dbReference>
<dbReference type="PANTHER" id="PTHR46383:SF1">
    <property type="entry name" value="ASPARTATE AMINOTRANSFERASE"/>
    <property type="match status" value="1"/>
</dbReference>
<dbReference type="SUPFAM" id="SSF53383">
    <property type="entry name" value="PLP-dependent transferases"/>
    <property type="match status" value="1"/>
</dbReference>
<proteinExistence type="inferred from homology"/>
<evidence type="ECO:0000256" key="4">
    <source>
        <dbReference type="ARBA" id="ARBA00022679"/>
    </source>
</evidence>
<dbReference type="PROSITE" id="PS00105">
    <property type="entry name" value="AA_TRANSFER_CLASS_1"/>
    <property type="match status" value="1"/>
</dbReference>
<dbReference type="Gene3D" id="3.90.1150.10">
    <property type="entry name" value="Aspartate Aminotransferase, domain 1"/>
    <property type="match status" value="1"/>
</dbReference>
<dbReference type="Gene3D" id="3.40.640.10">
    <property type="entry name" value="Type I PLP-dependent aspartate aminotransferase-like (Major domain)"/>
    <property type="match status" value="1"/>
</dbReference>
<dbReference type="EC" id="2.6.1.-" evidence="6"/>
<organism evidence="8 9">
    <name type="scientific">Alloalcanivorax venustensis ISO4</name>
    <dbReference type="NCBI Taxonomy" id="1177184"/>
    <lineage>
        <taxon>Bacteria</taxon>
        <taxon>Pseudomonadati</taxon>
        <taxon>Pseudomonadota</taxon>
        <taxon>Gammaproteobacteria</taxon>
        <taxon>Oceanospirillales</taxon>
        <taxon>Alcanivoracaceae</taxon>
        <taxon>Alloalcanivorax</taxon>
    </lineage>
</organism>
<feature type="domain" description="Aminotransferase class I/classII large" evidence="7">
    <location>
        <begin position="37"/>
        <end position="389"/>
    </location>
</feature>
<name>A0ABS0AGG1_9GAMM</name>
<comment type="cofactor">
    <cofactor evidence="1 6">
        <name>pyridoxal 5'-phosphate</name>
        <dbReference type="ChEBI" id="CHEBI:597326"/>
    </cofactor>
</comment>
<accession>A0ABS0AGG1</accession>
<gene>
    <name evidence="8" type="ORF">ISO4_00962</name>
</gene>
<dbReference type="Pfam" id="PF00155">
    <property type="entry name" value="Aminotran_1_2"/>
    <property type="match status" value="1"/>
</dbReference>
<keyword evidence="3 6" id="KW-0032">Aminotransferase</keyword>
<evidence type="ECO:0000256" key="5">
    <source>
        <dbReference type="ARBA" id="ARBA00022898"/>
    </source>
</evidence>
<reference evidence="8 9" key="1">
    <citation type="submission" date="2012-09" db="EMBL/GenBank/DDBJ databases">
        <title>Genome Sequence of alkane-degrading Bacterium Alcanivorax venustensis ISO4.</title>
        <authorList>
            <person name="Lai Q."/>
            <person name="Shao Z."/>
        </authorList>
    </citation>
    <scope>NUCLEOTIDE SEQUENCE [LARGE SCALE GENOMIC DNA]</scope>
    <source>
        <strain evidence="8 9">ISO4</strain>
    </source>
</reference>
<evidence type="ECO:0000313" key="9">
    <source>
        <dbReference type="Proteomes" id="UP000644441"/>
    </source>
</evidence>
<dbReference type="InterPro" id="IPR015424">
    <property type="entry name" value="PyrdxlP-dep_Trfase"/>
</dbReference>
<comment type="caution">
    <text evidence="8">The sequence shown here is derived from an EMBL/GenBank/DDBJ whole genome shotgun (WGS) entry which is preliminary data.</text>
</comment>
<evidence type="ECO:0000256" key="1">
    <source>
        <dbReference type="ARBA" id="ARBA00001933"/>
    </source>
</evidence>
<dbReference type="RefSeq" id="WP_194855337.1">
    <property type="nucleotide sequence ID" value="NZ_ARXR01000005.1"/>
</dbReference>
<keyword evidence="4 6" id="KW-0808">Transferase</keyword>